<protein>
    <submittedName>
        <fullName evidence="1">Uncharacterized protein</fullName>
    </submittedName>
</protein>
<gene>
    <name evidence="1" type="ORF">DBV15_07531</name>
</gene>
<organism evidence="1 2">
    <name type="scientific">Temnothorax longispinosus</name>
    <dbReference type="NCBI Taxonomy" id="300112"/>
    <lineage>
        <taxon>Eukaryota</taxon>
        <taxon>Metazoa</taxon>
        <taxon>Ecdysozoa</taxon>
        <taxon>Arthropoda</taxon>
        <taxon>Hexapoda</taxon>
        <taxon>Insecta</taxon>
        <taxon>Pterygota</taxon>
        <taxon>Neoptera</taxon>
        <taxon>Endopterygota</taxon>
        <taxon>Hymenoptera</taxon>
        <taxon>Apocrita</taxon>
        <taxon>Aculeata</taxon>
        <taxon>Formicoidea</taxon>
        <taxon>Formicidae</taxon>
        <taxon>Myrmicinae</taxon>
        <taxon>Temnothorax</taxon>
    </lineage>
</organism>
<name>A0A4S2JX62_9HYME</name>
<dbReference type="Proteomes" id="UP000310200">
    <property type="component" value="Unassembled WGS sequence"/>
</dbReference>
<proteinExistence type="predicted"/>
<keyword evidence="2" id="KW-1185">Reference proteome</keyword>
<dbReference type="AlphaFoldDB" id="A0A4S2JX62"/>
<accession>A0A4S2JX62</accession>
<evidence type="ECO:0000313" key="2">
    <source>
        <dbReference type="Proteomes" id="UP000310200"/>
    </source>
</evidence>
<reference evidence="1 2" key="1">
    <citation type="journal article" date="2019" name="Philos. Trans. R. Soc. Lond., B, Biol. Sci.">
        <title>Ant behaviour and brain gene expression of defending hosts depend on the ecological success of the intruding social parasite.</title>
        <authorList>
            <person name="Kaur R."/>
            <person name="Stoldt M."/>
            <person name="Jongepier E."/>
            <person name="Feldmeyer B."/>
            <person name="Menzel F."/>
            <person name="Bornberg-Bauer E."/>
            <person name="Foitzik S."/>
        </authorList>
    </citation>
    <scope>NUCLEOTIDE SEQUENCE [LARGE SCALE GENOMIC DNA]</scope>
    <source>
        <tissue evidence="1">Whole body</tissue>
    </source>
</reference>
<evidence type="ECO:0000313" key="1">
    <source>
        <dbReference type="EMBL" id="TGZ40366.1"/>
    </source>
</evidence>
<sequence length="128" mass="14393">MQNFTSAIPSRYLSLLTARPCRSSDRLETKWAVRVSGTQFTGYESVSEDLWHINRLTTHDARRAAHVPRKIALQSHCMAHQDPQALFCLHTRTGRGRESCRKIGVGISISAGVEGESEEIVLHTPRPR</sequence>
<dbReference type="EMBL" id="QBLH01003278">
    <property type="protein sequence ID" value="TGZ40366.1"/>
    <property type="molecule type" value="Genomic_DNA"/>
</dbReference>
<comment type="caution">
    <text evidence="1">The sequence shown here is derived from an EMBL/GenBank/DDBJ whole genome shotgun (WGS) entry which is preliminary data.</text>
</comment>